<dbReference type="AlphaFoldDB" id="A0A561T3F4"/>
<comment type="caution">
    <text evidence="1">The sequence shown here is derived from an EMBL/GenBank/DDBJ whole genome shotgun (WGS) entry which is preliminary data.</text>
</comment>
<accession>A0A561T3F4</accession>
<dbReference type="Proteomes" id="UP000321261">
    <property type="component" value="Unassembled WGS sequence"/>
</dbReference>
<evidence type="ECO:0000313" key="2">
    <source>
        <dbReference type="Proteomes" id="UP000321261"/>
    </source>
</evidence>
<organism evidence="1 2">
    <name type="scientific">Pseudonocardia hierapolitana</name>
    <dbReference type="NCBI Taxonomy" id="1128676"/>
    <lineage>
        <taxon>Bacteria</taxon>
        <taxon>Bacillati</taxon>
        <taxon>Actinomycetota</taxon>
        <taxon>Actinomycetes</taxon>
        <taxon>Pseudonocardiales</taxon>
        <taxon>Pseudonocardiaceae</taxon>
        <taxon>Pseudonocardia</taxon>
    </lineage>
</organism>
<protein>
    <submittedName>
        <fullName evidence="1">Uncharacterized protein</fullName>
    </submittedName>
</protein>
<sequence length="49" mass="5084">MRGVTQAALLAVATWLASMVFAVALDRAGWLLRALAHRGTTSSATPVSS</sequence>
<gene>
    <name evidence="1" type="ORF">FHX44_117577</name>
</gene>
<reference evidence="1 2" key="1">
    <citation type="submission" date="2019-06" db="EMBL/GenBank/DDBJ databases">
        <title>Sequencing the genomes of 1000 actinobacteria strains.</title>
        <authorList>
            <person name="Klenk H.-P."/>
        </authorList>
    </citation>
    <scope>NUCLEOTIDE SEQUENCE [LARGE SCALE GENOMIC DNA]</scope>
    <source>
        <strain evidence="1 2">DSM 45671</strain>
    </source>
</reference>
<dbReference type="RefSeq" id="WP_170309201.1">
    <property type="nucleotide sequence ID" value="NZ_VIWU01000001.1"/>
</dbReference>
<dbReference type="EMBL" id="VIWU01000001">
    <property type="protein sequence ID" value="TWF81632.1"/>
    <property type="molecule type" value="Genomic_DNA"/>
</dbReference>
<name>A0A561T3F4_9PSEU</name>
<keyword evidence="2" id="KW-1185">Reference proteome</keyword>
<evidence type="ECO:0000313" key="1">
    <source>
        <dbReference type="EMBL" id="TWF81632.1"/>
    </source>
</evidence>
<proteinExistence type="predicted"/>